<dbReference type="EMBL" id="AZGO01000008">
    <property type="protein sequence ID" value="KRM37904.1"/>
    <property type="molecule type" value="Genomic_DNA"/>
</dbReference>
<gene>
    <name evidence="6" type="ORF">FD34_GL000521</name>
</gene>
<dbReference type="PANTHER" id="PTHR30055:SF226">
    <property type="entry name" value="HTH-TYPE TRANSCRIPTIONAL REGULATOR PKSA"/>
    <property type="match status" value="1"/>
</dbReference>
<evidence type="ECO:0000259" key="5">
    <source>
        <dbReference type="PROSITE" id="PS50977"/>
    </source>
</evidence>
<keyword evidence="2 4" id="KW-0238">DNA-binding</keyword>
<keyword evidence="1" id="KW-0805">Transcription regulation</keyword>
<dbReference type="GO" id="GO:0000976">
    <property type="term" value="F:transcription cis-regulatory region binding"/>
    <property type="evidence" value="ECO:0007669"/>
    <property type="project" value="TreeGrafter"/>
</dbReference>
<dbReference type="FunFam" id="1.10.10.60:FF:000141">
    <property type="entry name" value="TetR family transcriptional regulator"/>
    <property type="match status" value="1"/>
</dbReference>
<evidence type="ECO:0000256" key="1">
    <source>
        <dbReference type="ARBA" id="ARBA00023015"/>
    </source>
</evidence>
<keyword evidence="3" id="KW-0804">Transcription</keyword>
<feature type="DNA-binding region" description="H-T-H motif" evidence="4">
    <location>
        <begin position="41"/>
        <end position="60"/>
    </location>
</feature>
<dbReference type="GO" id="GO:0045892">
    <property type="term" value="P:negative regulation of DNA-templated transcription"/>
    <property type="evidence" value="ECO:0007669"/>
    <property type="project" value="UniProtKB-ARBA"/>
</dbReference>
<dbReference type="AlphaFoldDB" id="A0A922PW30"/>
<evidence type="ECO:0000256" key="4">
    <source>
        <dbReference type="PROSITE-ProRule" id="PRU00335"/>
    </source>
</evidence>
<dbReference type="PROSITE" id="PS01081">
    <property type="entry name" value="HTH_TETR_1"/>
    <property type="match status" value="1"/>
</dbReference>
<evidence type="ECO:0000256" key="3">
    <source>
        <dbReference type="ARBA" id="ARBA00023163"/>
    </source>
</evidence>
<evidence type="ECO:0000256" key="2">
    <source>
        <dbReference type="ARBA" id="ARBA00023125"/>
    </source>
</evidence>
<dbReference type="Proteomes" id="UP000051085">
    <property type="component" value="Unassembled WGS sequence"/>
</dbReference>
<evidence type="ECO:0000313" key="6">
    <source>
        <dbReference type="EMBL" id="KRM37904.1"/>
    </source>
</evidence>
<protein>
    <recommendedName>
        <fullName evidence="5">HTH tetR-type domain-containing protein</fullName>
    </recommendedName>
</protein>
<dbReference type="InterPro" id="IPR009057">
    <property type="entry name" value="Homeodomain-like_sf"/>
</dbReference>
<feature type="domain" description="HTH tetR-type" evidence="5">
    <location>
        <begin position="18"/>
        <end position="78"/>
    </location>
</feature>
<reference evidence="6 7" key="1">
    <citation type="journal article" date="2015" name="Genome Announc.">
        <title>Expanding the biotechnology potential of lactobacilli through comparative genomics of 213 strains and associated genera.</title>
        <authorList>
            <person name="Sun Z."/>
            <person name="Harris H.M."/>
            <person name="McCann A."/>
            <person name="Guo C."/>
            <person name="Argimon S."/>
            <person name="Zhang W."/>
            <person name="Yang X."/>
            <person name="Jeffery I.B."/>
            <person name="Cooney J.C."/>
            <person name="Kagawa T.F."/>
            <person name="Liu W."/>
            <person name="Song Y."/>
            <person name="Salvetti E."/>
            <person name="Wrobel A."/>
            <person name="Rasinkangas P."/>
            <person name="Parkhill J."/>
            <person name="Rea M.C."/>
            <person name="O'Sullivan O."/>
            <person name="Ritari J."/>
            <person name="Douillard F.P."/>
            <person name="Paul Ross R."/>
            <person name="Yang R."/>
            <person name="Briner A.E."/>
            <person name="Felis G.E."/>
            <person name="de Vos W.M."/>
            <person name="Barrangou R."/>
            <person name="Klaenhammer T.R."/>
            <person name="Caufield P.W."/>
            <person name="Cui Y."/>
            <person name="Zhang H."/>
            <person name="O'Toole P.W."/>
        </authorList>
    </citation>
    <scope>NUCLEOTIDE SEQUENCE [LARGE SCALE GENOMIC DNA]</scope>
    <source>
        <strain evidence="6 7">DSM 8475</strain>
    </source>
</reference>
<accession>A0A922PW30</accession>
<dbReference type="Gene3D" id="1.10.357.10">
    <property type="entry name" value="Tetracycline Repressor, domain 2"/>
    <property type="match status" value="1"/>
</dbReference>
<dbReference type="InterPro" id="IPR023772">
    <property type="entry name" value="DNA-bd_HTH_TetR-type_CS"/>
</dbReference>
<dbReference type="Pfam" id="PF00440">
    <property type="entry name" value="TetR_N"/>
    <property type="match status" value="1"/>
</dbReference>
<dbReference type="SUPFAM" id="SSF46689">
    <property type="entry name" value="Homeodomain-like"/>
    <property type="match status" value="1"/>
</dbReference>
<evidence type="ECO:0000313" key="7">
    <source>
        <dbReference type="Proteomes" id="UP000051085"/>
    </source>
</evidence>
<name>A0A922PW30_9LACO</name>
<dbReference type="InterPro" id="IPR001647">
    <property type="entry name" value="HTH_TetR"/>
</dbReference>
<sequence>MIFEEDMSIQMKRTEQLEKTRAAILRTATRLFLQKGFAQTSTRDIAKEIGITQPALYHHFSDKEVLFLSVMTDFSGKVRTDINKVLRKHKLSPEEQLFEIVKVLKKHHPISIYDQYNQAMQLLSKSAQRKFNMIFVMDYLIPIGEYFKQPAVNLRADLLPKEAAELFLASLTPVFGTYQVIGGQAITNDQRTKLIIDCIVNGLKRTPKEEIIQSLTS</sequence>
<dbReference type="PRINTS" id="PR00455">
    <property type="entry name" value="HTHTETR"/>
</dbReference>
<comment type="caution">
    <text evidence="6">The sequence shown here is derived from an EMBL/GenBank/DDBJ whole genome shotgun (WGS) entry which is preliminary data.</text>
</comment>
<dbReference type="InterPro" id="IPR050109">
    <property type="entry name" value="HTH-type_TetR-like_transc_reg"/>
</dbReference>
<dbReference type="PROSITE" id="PS50977">
    <property type="entry name" value="HTH_TETR_2"/>
    <property type="match status" value="1"/>
</dbReference>
<dbReference type="PANTHER" id="PTHR30055">
    <property type="entry name" value="HTH-TYPE TRANSCRIPTIONAL REGULATOR RUTR"/>
    <property type="match status" value="1"/>
</dbReference>
<organism evidence="6 7">
    <name type="scientific">Limosilactobacillus pontis DSM 8475</name>
    <dbReference type="NCBI Taxonomy" id="1423794"/>
    <lineage>
        <taxon>Bacteria</taxon>
        <taxon>Bacillati</taxon>
        <taxon>Bacillota</taxon>
        <taxon>Bacilli</taxon>
        <taxon>Lactobacillales</taxon>
        <taxon>Lactobacillaceae</taxon>
        <taxon>Limosilactobacillus</taxon>
    </lineage>
</organism>
<dbReference type="GO" id="GO:0003700">
    <property type="term" value="F:DNA-binding transcription factor activity"/>
    <property type="evidence" value="ECO:0007669"/>
    <property type="project" value="TreeGrafter"/>
</dbReference>
<proteinExistence type="predicted"/>